<evidence type="ECO:0000313" key="11">
    <source>
        <dbReference type="Proteomes" id="UP000323386"/>
    </source>
</evidence>
<reference evidence="10 11" key="1">
    <citation type="submission" date="2018-03" db="EMBL/GenBank/DDBJ databases">
        <authorList>
            <person name="Guldener U."/>
        </authorList>
    </citation>
    <scope>NUCLEOTIDE SEQUENCE [LARGE SCALE GENOMIC DNA]</scope>
    <source>
        <strain evidence="10 11">DAOM196992</strain>
    </source>
</reference>
<dbReference type="PANTHER" id="PTHR39730:SF1">
    <property type="entry name" value="ENDOGLUCANASE 1"/>
    <property type="match status" value="1"/>
</dbReference>
<dbReference type="EC" id="3.2.1.4" evidence="3"/>
<sequence>MKSACGSGASGDLTYTCPDMAPFTDANGQTILGFTAISGNLHSEADTECACYETTLKARGLPEDVHRWTSKNIIYQVTSVGGLDKADDIDLLTPTAGMGENMLGCPTQYPGAAWLDTKNFGGMKAQSHNQCDSLVRNNVCMKKGCYFIADLPNNPWIERRARRVACPARLLAISQCQRKDDYKFPASNFASESCNKPPVGFNKAGFKFDFKNSKCQGALTAAAQAGQCAGI</sequence>
<evidence type="ECO:0000256" key="6">
    <source>
        <dbReference type="ARBA" id="ARBA00023277"/>
    </source>
</evidence>
<protein>
    <recommendedName>
        <fullName evidence="3">cellulase</fullName>
        <ecNumber evidence="3">3.2.1.4</ecNumber>
    </recommendedName>
</protein>
<dbReference type="GO" id="GO:0030245">
    <property type="term" value="P:cellulose catabolic process"/>
    <property type="evidence" value="ECO:0007669"/>
    <property type="project" value="UniProtKB-KW"/>
</dbReference>
<dbReference type="OrthoDB" id="10035502at2759"/>
<dbReference type="SUPFAM" id="SSF50685">
    <property type="entry name" value="Barwin-like endoglucanases"/>
    <property type="match status" value="1"/>
</dbReference>
<dbReference type="EMBL" id="OOIP01000029">
    <property type="protein sequence ID" value="SPO41574.1"/>
    <property type="molecule type" value="Genomic_DNA"/>
</dbReference>
<comment type="similarity">
    <text evidence="2">Belongs to the glycosyl hydrolase 45 (cellulase K) family.</text>
</comment>
<evidence type="ECO:0000256" key="2">
    <source>
        <dbReference type="ARBA" id="ARBA00007793"/>
    </source>
</evidence>
<keyword evidence="5" id="KW-0136">Cellulose degradation</keyword>
<evidence type="ECO:0000313" key="10">
    <source>
        <dbReference type="EMBL" id="SPO41574.1"/>
    </source>
</evidence>
<dbReference type="InterPro" id="IPR000334">
    <property type="entry name" value="Glyco_hydro_45"/>
</dbReference>
<evidence type="ECO:0000256" key="1">
    <source>
        <dbReference type="ARBA" id="ARBA00000966"/>
    </source>
</evidence>
<proteinExistence type="inferred from homology"/>
<evidence type="ECO:0000256" key="8">
    <source>
        <dbReference type="ARBA" id="ARBA00023326"/>
    </source>
</evidence>
<dbReference type="AlphaFoldDB" id="A0A5C3FAT9"/>
<keyword evidence="4" id="KW-0378">Hydrolase</keyword>
<organism evidence="10 11">
    <name type="scientific">Pseudozyma flocculosa</name>
    <dbReference type="NCBI Taxonomy" id="84751"/>
    <lineage>
        <taxon>Eukaryota</taxon>
        <taxon>Fungi</taxon>
        <taxon>Dikarya</taxon>
        <taxon>Basidiomycota</taxon>
        <taxon>Ustilaginomycotina</taxon>
        <taxon>Ustilaginomycetes</taxon>
        <taxon>Ustilaginales</taxon>
        <taxon>Ustilaginaceae</taxon>
        <taxon>Pseudozyma</taxon>
    </lineage>
</organism>
<accession>A0A5C3FAT9</accession>
<comment type="catalytic activity">
    <reaction evidence="1">
        <text>Endohydrolysis of (1-&gt;4)-beta-D-glucosidic linkages in cellulose, lichenin and cereal beta-D-glucans.</text>
        <dbReference type="EC" id="3.2.1.4"/>
    </reaction>
</comment>
<name>A0A5C3FAT9_9BASI</name>
<evidence type="ECO:0000256" key="7">
    <source>
        <dbReference type="ARBA" id="ARBA00023295"/>
    </source>
</evidence>
<feature type="domain" description="Glycosyl hydrolases family 45 active site" evidence="9">
    <location>
        <begin position="7"/>
        <end position="177"/>
    </location>
</feature>
<dbReference type="Gene3D" id="2.40.40.10">
    <property type="entry name" value="RlpA-like domain"/>
    <property type="match status" value="1"/>
</dbReference>
<evidence type="ECO:0000256" key="3">
    <source>
        <dbReference type="ARBA" id="ARBA00012601"/>
    </source>
</evidence>
<dbReference type="InterPro" id="IPR036908">
    <property type="entry name" value="RlpA-like_sf"/>
</dbReference>
<gene>
    <name evidence="10" type="ORF">PSFLO_07056</name>
</gene>
<evidence type="ECO:0000256" key="4">
    <source>
        <dbReference type="ARBA" id="ARBA00022801"/>
    </source>
</evidence>
<keyword evidence="8" id="KW-0624">Polysaccharide degradation</keyword>
<dbReference type="Proteomes" id="UP000323386">
    <property type="component" value="Unassembled WGS sequence"/>
</dbReference>
<evidence type="ECO:0000256" key="5">
    <source>
        <dbReference type="ARBA" id="ARBA00023001"/>
    </source>
</evidence>
<keyword evidence="7" id="KW-0326">Glycosidase</keyword>
<evidence type="ECO:0000259" key="9">
    <source>
        <dbReference type="Pfam" id="PF02015"/>
    </source>
</evidence>
<dbReference type="PANTHER" id="PTHR39730">
    <property type="entry name" value="ENDOGLUCANASE 1"/>
    <property type="match status" value="1"/>
</dbReference>
<dbReference type="GO" id="GO:0008810">
    <property type="term" value="F:cellulase activity"/>
    <property type="evidence" value="ECO:0007669"/>
    <property type="project" value="UniProtKB-EC"/>
</dbReference>
<dbReference type="Pfam" id="PF02015">
    <property type="entry name" value="Glyco_hydro_45"/>
    <property type="match status" value="1"/>
</dbReference>
<dbReference type="InterPro" id="IPR052288">
    <property type="entry name" value="GH45_Enzymes"/>
</dbReference>
<keyword evidence="11" id="KW-1185">Reference proteome</keyword>
<keyword evidence="6" id="KW-0119">Carbohydrate metabolism</keyword>